<evidence type="ECO:0000256" key="10">
    <source>
        <dbReference type="ARBA" id="ARBA00022741"/>
    </source>
</evidence>
<gene>
    <name evidence="24" type="ORF">G3I74_13365</name>
</gene>
<comment type="function">
    <text evidence="1">Functions in two distinct reactions of the de novo folate biosynthetic pathway. Catalyzes the addition of a glutamate residue to dihydropteroate (7,8-dihydropteroate or H2Pte) to form dihydrofolate (7,8-dihydrofolate monoglutamate or H2Pte-Glu). Also catalyzes successive additions of L-glutamate to tetrahydrofolate or 10-formyltetrahydrofolate or 5,10-methylenetetrahydrofolate, leading to folylpolyglutamate derivatives.</text>
</comment>
<dbReference type="EC" id="6.3.2.12" evidence="5"/>
<dbReference type="Proteomes" id="UP000484885">
    <property type="component" value="Unassembled WGS sequence"/>
</dbReference>
<keyword evidence="12" id="KW-0460">Magnesium</keyword>
<proteinExistence type="inferred from homology"/>
<dbReference type="Gene3D" id="3.90.190.20">
    <property type="entry name" value="Mur ligase, C-terminal domain"/>
    <property type="match status" value="1"/>
</dbReference>
<dbReference type="GO" id="GO:0004326">
    <property type="term" value="F:tetrahydrofolylpolyglutamate synthase activity"/>
    <property type="evidence" value="ECO:0007669"/>
    <property type="project" value="UniProtKB-EC"/>
</dbReference>
<dbReference type="SUPFAM" id="SSF53244">
    <property type="entry name" value="MurD-like peptide ligases, peptide-binding domain"/>
    <property type="match status" value="1"/>
</dbReference>
<feature type="domain" description="Mur ligase central" evidence="23">
    <location>
        <begin position="47"/>
        <end position="186"/>
    </location>
</feature>
<name>A0A845VHQ3_9GAMM</name>
<dbReference type="PANTHER" id="PTHR11136">
    <property type="entry name" value="FOLYLPOLYGLUTAMATE SYNTHASE-RELATED"/>
    <property type="match status" value="1"/>
</dbReference>
<keyword evidence="8 21" id="KW-0436">Ligase</keyword>
<evidence type="ECO:0000256" key="3">
    <source>
        <dbReference type="ARBA" id="ARBA00005150"/>
    </source>
</evidence>
<dbReference type="GO" id="GO:0046872">
    <property type="term" value="F:metal ion binding"/>
    <property type="evidence" value="ECO:0007669"/>
    <property type="project" value="UniProtKB-KW"/>
</dbReference>
<evidence type="ECO:0000256" key="18">
    <source>
        <dbReference type="ARBA" id="ARBA00047808"/>
    </source>
</evidence>
<keyword evidence="11 21" id="KW-0067">ATP-binding</keyword>
<evidence type="ECO:0000256" key="21">
    <source>
        <dbReference type="PIRNR" id="PIRNR001563"/>
    </source>
</evidence>
<evidence type="ECO:0000256" key="8">
    <source>
        <dbReference type="ARBA" id="ARBA00022598"/>
    </source>
</evidence>
<dbReference type="InterPro" id="IPR001645">
    <property type="entry name" value="Folylpolyglutamate_synth"/>
</dbReference>
<evidence type="ECO:0000256" key="5">
    <source>
        <dbReference type="ARBA" id="ARBA00013023"/>
    </source>
</evidence>
<feature type="domain" description="Mur ligase C-terminal" evidence="22">
    <location>
        <begin position="286"/>
        <end position="406"/>
    </location>
</feature>
<dbReference type="Pfam" id="PF02875">
    <property type="entry name" value="Mur_ligase_C"/>
    <property type="match status" value="1"/>
</dbReference>
<evidence type="ECO:0000256" key="9">
    <source>
        <dbReference type="ARBA" id="ARBA00022723"/>
    </source>
</evidence>
<comment type="catalytic activity">
    <reaction evidence="20">
        <text>7,8-dihydropteroate + L-glutamate + ATP = 7,8-dihydrofolate + ADP + phosphate + H(+)</text>
        <dbReference type="Rhea" id="RHEA:23584"/>
        <dbReference type="ChEBI" id="CHEBI:15378"/>
        <dbReference type="ChEBI" id="CHEBI:17839"/>
        <dbReference type="ChEBI" id="CHEBI:29985"/>
        <dbReference type="ChEBI" id="CHEBI:30616"/>
        <dbReference type="ChEBI" id="CHEBI:43474"/>
        <dbReference type="ChEBI" id="CHEBI:57451"/>
        <dbReference type="ChEBI" id="CHEBI:456216"/>
        <dbReference type="EC" id="6.3.2.12"/>
    </reaction>
</comment>
<evidence type="ECO:0000313" key="24">
    <source>
        <dbReference type="EMBL" id="NDY96719.1"/>
    </source>
</evidence>
<dbReference type="InterPro" id="IPR004101">
    <property type="entry name" value="Mur_ligase_C"/>
</dbReference>
<evidence type="ECO:0000256" key="1">
    <source>
        <dbReference type="ARBA" id="ARBA00002714"/>
    </source>
</evidence>
<evidence type="ECO:0000256" key="16">
    <source>
        <dbReference type="ARBA" id="ARBA00032510"/>
    </source>
</evidence>
<dbReference type="GO" id="GO:0005524">
    <property type="term" value="F:ATP binding"/>
    <property type="evidence" value="ECO:0007669"/>
    <property type="project" value="UniProtKB-KW"/>
</dbReference>
<keyword evidence="25" id="KW-1185">Reference proteome</keyword>
<keyword evidence="13" id="KW-0289">Folate biosynthesis</keyword>
<dbReference type="InterPro" id="IPR036565">
    <property type="entry name" value="Mur-like_cat_sf"/>
</dbReference>
<dbReference type="NCBIfam" id="TIGR01499">
    <property type="entry name" value="folC"/>
    <property type="match status" value="1"/>
</dbReference>
<evidence type="ECO:0000259" key="23">
    <source>
        <dbReference type="Pfam" id="PF08245"/>
    </source>
</evidence>
<keyword evidence="9" id="KW-0479">Metal-binding</keyword>
<dbReference type="Gene3D" id="3.40.1190.10">
    <property type="entry name" value="Mur-like, catalytic domain"/>
    <property type="match status" value="1"/>
</dbReference>
<comment type="caution">
    <text evidence="24">The sequence shown here is derived from an EMBL/GenBank/DDBJ whole genome shotgun (WGS) entry which is preliminary data.</text>
</comment>
<comment type="catalytic activity">
    <reaction evidence="18">
        <text>10-formyltetrahydrofolyl-(gamma-L-Glu)(n) + L-glutamate + ATP = 10-formyltetrahydrofolyl-(gamma-L-Glu)(n+1) + ADP + phosphate + H(+)</text>
        <dbReference type="Rhea" id="RHEA:51904"/>
        <dbReference type="Rhea" id="RHEA-COMP:13088"/>
        <dbReference type="Rhea" id="RHEA-COMP:14300"/>
        <dbReference type="ChEBI" id="CHEBI:15378"/>
        <dbReference type="ChEBI" id="CHEBI:29985"/>
        <dbReference type="ChEBI" id="CHEBI:30616"/>
        <dbReference type="ChEBI" id="CHEBI:43474"/>
        <dbReference type="ChEBI" id="CHEBI:134413"/>
        <dbReference type="ChEBI" id="CHEBI:456216"/>
        <dbReference type="EC" id="6.3.2.17"/>
    </reaction>
</comment>
<dbReference type="InterPro" id="IPR013221">
    <property type="entry name" value="Mur_ligase_cen"/>
</dbReference>
<protein>
    <recommendedName>
        <fullName evidence="7">Dihydrofolate synthase/folylpolyglutamate synthase</fullName>
        <ecNumber evidence="5">6.3.2.12</ecNumber>
        <ecNumber evidence="6">6.3.2.17</ecNumber>
    </recommendedName>
    <alternativeName>
        <fullName evidence="16">Folylpoly-gamma-glutamate synthetase-dihydrofolate synthetase</fullName>
    </alternativeName>
    <alternativeName>
        <fullName evidence="14">Folylpolyglutamate synthetase</fullName>
    </alternativeName>
    <alternativeName>
        <fullName evidence="15">Tetrahydrofolylpolyglutamate synthase</fullName>
    </alternativeName>
</protein>
<evidence type="ECO:0000256" key="20">
    <source>
        <dbReference type="ARBA" id="ARBA00049161"/>
    </source>
</evidence>
<dbReference type="Pfam" id="PF08245">
    <property type="entry name" value="Mur_ligase_M"/>
    <property type="match status" value="1"/>
</dbReference>
<evidence type="ECO:0000256" key="6">
    <source>
        <dbReference type="ARBA" id="ARBA00013025"/>
    </source>
</evidence>
<comment type="catalytic activity">
    <reaction evidence="19">
        <text>(6R)-5,10-methylenetetrahydrofolyl-(gamma-L-Glu)(n) + L-glutamate + ATP = (6R)-5,10-methylenetetrahydrofolyl-(gamma-L-Glu)(n+1) + ADP + phosphate + H(+)</text>
        <dbReference type="Rhea" id="RHEA:51912"/>
        <dbReference type="Rhea" id="RHEA-COMP:13257"/>
        <dbReference type="Rhea" id="RHEA-COMP:13258"/>
        <dbReference type="ChEBI" id="CHEBI:15378"/>
        <dbReference type="ChEBI" id="CHEBI:29985"/>
        <dbReference type="ChEBI" id="CHEBI:30616"/>
        <dbReference type="ChEBI" id="CHEBI:43474"/>
        <dbReference type="ChEBI" id="CHEBI:136572"/>
        <dbReference type="ChEBI" id="CHEBI:456216"/>
        <dbReference type="EC" id="6.3.2.17"/>
    </reaction>
</comment>
<dbReference type="AlphaFoldDB" id="A0A845VHQ3"/>
<evidence type="ECO:0000256" key="14">
    <source>
        <dbReference type="ARBA" id="ARBA00030048"/>
    </source>
</evidence>
<dbReference type="GO" id="GO:0005737">
    <property type="term" value="C:cytoplasm"/>
    <property type="evidence" value="ECO:0007669"/>
    <property type="project" value="TreeGrafter"/>
</dbReference>
<dbReference type="GO" id="GO:0046654">
    <property type="term" value="P:tetrahydrofolate biosynthetic process"/>
    <property type="evidence" value="ECO:0007669"/>
    <property type="project" value="UniProtKB-UniPathway"/>
</dbReference>
<evidence type="ECO:0000256" key="4">
    <source>
        <dbReference type="ARBA" id="ARBA00008276"/>
    </source>
</evidence>
<comment type="pathway">
    <text evidence="3">Cofactor biosynthesis; tetrahydrofolylpolyglutamate biosynthesis.</text>
</comment>
<comment type="similarity">
    <text evidence="4 21">Belongs to the folylpolyglutamate synthase family.</text>
</comment>
<evidence type="ECO:0000256" key="19">
    <source>
        <dbReference type="ARBA" id="ARBA00049035"/>
    </source>
</evidence>
<comment type="catalytic activity">
    <reaction evidence="17">
        <text>(6S)-5,6,7,8-tetrahydrofolyl-(gamma-L-Glu)(n) + L-glutamate + ATP = (6S)-5,6,7,8-tetrahydrofolyl-(gamma-L-Glu)(n+1) + ADP + phosphate + H(+)</text>
        <dbReference type="Rhea" id="RHEA:10580"/>
        <dbReference type="Rhea" id="RHEA-COMP:14738"/>
        <dbReference type="Rhea" id="RHEA-COMP:14740"/>
        <dbReference type="ChEBI" id="CHEBI:15378"/>
        <dbReference type="ChEBI" id="CHEBI:29985"/>
        <dbReference type="ChEBI" id="CHEBI:30616"/>
        <dbReference type="ChEBI" id="CHEBI:43474"/>
        <dbReference type="ChEBI" id="CHEBI:141005"/>
        <dbReference type="ChEBI" id="CHEBI:456216"/>
        <dbReference type="EC" id="6.3.2.17"/>
    </reaction>
</comment>
<dbReference type="InterPro" id="IPR036615">
    <property type="entry name" value="Mur_ligase_C_dom_sf"/>
</dbReference>
<evidence type="ECO:0000259" key="22">
    <source>
        <dbReference type="Pfam" id="PF02875"/>
    </source>
</evidence>
<evidence type="ECO:0000256" key="7">
    <source>
        <dbReference type="ARBA" id="ARBA00019357"/>
    </source>
</evidence>
<dbReference type="PIRSF" id="PIRSF001563">
    <property type="entry name" value="Folylpolyglu_synth"/>
    <property type="match status" value="1"/>
</dbReference>
<keyword evidence="10 21" id="KW-0547">Nucleotide-binding</keyword>
<sequence>MTEPLQAWLDRLERRTPESQIRLGLDRVRAVLNALPERRPRCPVITVAGTNGKGSVVAMLEAIYCAAGYRTFAYTSPHLLHFGERIRVNAQPTDPAAVAEALARVERYRQSTELTYFEHVTLAALVVAASVRPDVVLLEVGLGGRLDAVNAIDPDVSVITSIGLDHVEWLGGTRRSIAAEKAGIARPGKPLIVGERRPPRGWVSDLDASGAELWLAGRDFRWRRAGRSLRLSAGEAVLDLPPPALAGAHQWGNAACAVMAARALAARLPVSDRALCQGLQAVQLAGRLQCIPGQPEIWLDVAHNAQAARVLSAALSAESKTTTAVFNALAGKDIPAIGKTLAGDFERWLVPALRGDRTRDSGEVADALRHAPVGSAVETVESVGEALKIALAATPPEGRVVIFGSFRTVAEAWPMIQQRN</sequence>
<dbReference type="GO" id="GO:0008841">
    <property type="term" value="F:dihydrofolate synthase activity"/>
    <property type="evidence" value="ECO:0007669"/>
    <property type="project" value="UniProtKB-EC"/>
</dbReference>
<dbReference type="EMBL" id="JAAGSC010000043">
    <property type="protein sequence ID" value="NDY96719.1"/>
    <property type="molecule type" value="Genomic_DNA"/>
</dbReference>
<evidence type="ECO:0000256" key="13">
    <source>
        <dbReference type="ARBA" id="ARBA00022909"/>
    </source>
</evidence>
<comment type="pathway">
    <text evidence="2">Cofactor biosynthesis; tetrahydrofolate biosynthesis; 7,8-dihydrofolate from 2-amino-4-hydroxy-6-hydroxymethyl-7,8-dihydropteridine diphosphate and 4-aminobenzoate: step 2/2.</text>
</comment>
<evidence type="ECO:0000256" key="2">
    <source>
        <dbReference type="ARBA" id="ARBA00004799"/>
    </source>
</evidence>
<dbReference type="PANTHER" id="PTHR11136:SF0">
    <property type="entry name" value="DIHYDROFOLATE SYNTHETASE-RELATED"/>
    <property type="match status" value="1"/>
</dbReference>
<dbReference type="SUPFAM" id="SSF53623">
    <property type="entry name" value="MurD-like peptide ligases, catalytic domain"/>
    <property type="match status" value="1"/>
</dbReference>
<dbReference type="UniPathway" id="UPA00077">
    <property type="reaction ID" value="UER00157"/>
</dbReference>
<accession>A0A845VHQ3</accession>
<reference evidence="24 25" key="1">
    <citation type="submission" date="2020-02" db="EMBL/GenBank/DDBJ databases">
        <authorList>
            <person name="Zhang X.-Y."/>
        </authorList>
    </citation>
    <scope>NUCLEOTIDE SEQUENCE [LARGE SCALE GENOMIC DNA]</scope>
    <source>
        <strain evidence="24 25">C33</strain>
    </source>
</reference>
<evidence type="ECO:0000256" key="12">
    <source>
        <dbReference type="ARBA" id="ARBA00022842"/>
    </source>
</evidence>
<dbReference type="GO" id="GO:0046656">
    <property type="term" value="P:folic acid biosynthetic process"/>
    <property type="evidence" value="ECO:0007669"/>
    <property type="project" value="UniProtKB-KW"/>
</dbReference>
<organism evidence="24 25">
    <name type="scientific">Wenzhouxiangella limi</name>
    <dbReference type="NCBI Taxonomy" id="2707351"/>
    <lineage>
        <taxon>Bacteria</taxon>
        <taxon>Pseudomonadati</taxon>
        <taxon>Pseudomonadota</taxon>
        <taxon>Gammaproteobacteria</taxon>
        <taxon>Chromatiales</taxon>
        <taxon>Wenzhouxiangellaceae</taxon>
        <taxon>Wenzhouxiangella</taxon>
    </lineage>
</organism>
<dbReference type="RefSeq" id="WP_164212097.1">
    <property type="nucleotide sequence ID" value="NZ_JAAGSC010000043.1"/>
</dbReference>
<evidence type="ECO:0000256" key="11">
    <source>
        <dbReference type="ARBA" id="ARBA00022840"/>
    </source>
</evidence>
<evidence type="ECO:0000256" key="17">
    <source>
        <dbReference type="ARBA" id="ARBA00047493"/>
    </source>
</evidence>
<dbReference type="EC" id="6.3.2.17" evidence="6"/>
<evidence type="ECO:0000313" key="25">
    <source>
        <dbReference type="Proteomes" id="UP000484885"/>
    </source>
</evidence>
<evidence type="ECO:0000256" key="15">
    <source>
        <dbReference type="ARBA" id="ARBA00030592"/>
    </source>
</evidence>